<evidence type="ECO:0000256" key="4">
    <source>
        <dbReference type="ARBA" id="ARBA00023163"/>
    </source>
</evidence>
<organism evidence="6 7">
    <name type="scientific">Saliniradius amylolyticus</name>
    <dbReference type="NCBI Taxonomy" id="2183582"/>
    <lineage>
        <taxon>Bacteria</taxon>
        <taxon>Pseudomonadati</taxon>
        <taxon>Pseudomonadota</taxon>
        <taxon>Gammaproteobacteria</taxon>
        <taxon>Alteromonadales</taxon>
        <taxon>Alteromonadaceae</taxon>
        <taxon>Saliniradius</taxon>
    </lineage>
</organism>
<dbReference type="OrthoDB" id="9793058at2"/>
<dbReference type="InterPro" id="IPR001845">
    <property type="entry name" value="HTH_ArsR_DNA-bd_dom"/>
</dbReference>
<protein>
    <submittedName>
        <fullName evidence="6">Arsenical resistance operon repressor</fullName>
    </submittedName>
</protein>
<dbReference type="PANTHER" id="PTHR33154">
    <property type="entry name" value="TRANSCRIPTIONAL REGULATOR, ARSR FAMILY"/>
    <property type="match status" value="1"/>
</dbReference>
<dbReference type="PANTHER" id="PTHR33154:SF18">
    <property type="entry name" value="ARSENICAL RESISTANCE OPERON REPRESSOR"/>
    <property type="match status" value="1"/>
</dbReference>
<dbReference type="GO" id="GO:0046685">
    <property type="term" value="P:response to arsenic-containing substance"/>
    <property type="evidence" value="ECO:0007669"/>
    <property type="project" value="UniProtKB-KW"/>
</dbReference>
<dbReference type="RefSeq" id="WP_109338513.1">
    <property type="nucleotide sequence ID" value="NZ_CP029347.1"/>
</dbReference>
<dbReference type="Gene3D" id="1.10.10.10">
    <property type="entry name" value="Winged helix-like DNA-binding domain superfamily/Winged helix DNA-binding domain"/>
    <property type="match status" value="1"/>
</dbReference>
<dbReference type="CDD" id="cd00090">
    <property type="entry name" value="HTH_ARSR"/>
    <property type="match status" value="1"/>
</dbReference>
<dbReference type="InterPro" id="IPR036388">
    <property type="entry name" value="WH-like_DNA-bd_sf"/>
</dbReference>
<keyword evidence="3" id="KW-0238">DNA-binding</keyword>
<dbReference type="FunFam" id="1.10.10.10:FF:000279">
    <property type="entry name" value="Transcriptional regulator, ArsR family"/>
    <property type="match status" value="1"/>
</dbReference>
<dbReference type="Proteomes" id="UP000245728">
    <property type="component" value="Chromosome"/>
</dbReference>
<evidence type="ECO:0000259" key="5">
    <source>
        <dbReference type="PROSITE" id="PS50987"/>
    </source>
</evidence>
<dbReference type="Pfam" id="PF01022">
    <property type="entry name" value="HTH_5"/>
    <property type="match status" value="1"/>
</dbReference>
<dbReference type="GO" id="GO:0003700">
    <property type="term" value="F:DNA-binding transcription factor activity"/>
    <property type="evidence" value="ECO:0007669"/>
    <property type="project" value="InterPro"/>
</dbReference>
<dbReference type="PRINTS" id="PR00778">
    <property type="entry name" value="HTHARSR"/>
</dbReference>
<gene>
    <name evidence="6" type="ORF">HMF8227_00321</name>
</gene>
<evidence type="ECO:0000256" key="1">
    <source>
        <dbReference type="ARBA" id="ARBA00022849"/>
    </source>
</evidence>
<accession>A0A2S2E1B6</accession>
<keyword evidence="4" id="KW-0804">Transcription</keyword>
<keyword evidence="2" id="KW-0805">Transcription regulation</keyword>
<dbReference type="InterPro" id="IPR036390">
    <property type="entry name" value="WH_DNA-bd_sf"/>
</dbReference>
<evidence type="ECO:0000313" key="6">
    <source>
        <dbReference type="EMBL" id="AWL10827.1"/>
    </source>
</evidence>
<dbReference type="PROSITE" id="PS50987">
    <property type="entry name" value="HTH_ARSR_2"/>
    <property type="match status" value="1"/>
</dbReference>
<sequence length="111" mass="12579">MTPIQFYKCLADETRLKSLLLIAEQGEACVCDLMAALELDQPKVSRHLAQLRQCAIVADERRGKWVYYRLHPELAQWASQVLTQTGQANPDYIAAERQRFVAARSSNSCPN</sequence>
<dbReference type="SUPFAM" id="SSF46785">
    <property type="entry name" value="Winged helix' DNA-binding domain"/>
    <property type="match status" value="1"/>
</dbReference>
<dbReference type="NCBIfam" id="NF033788">
    <property type="entry name" value="HTH_metalloreg"/>
    <property type="match status" value="1"/>
</dbReference>
<dbReference type="KEGG" id="salh:HMF8227_00321"/>
<reference evidence="6 7" key="1">
    <citation type="submission" date="2018-05" db="EMBL/GenBank/DDBJ databases">
        <title>Salinimonas sp. HMF8227 Genome sequencing and assembly.</title>
        <authorList>
            <person name="Kang H."/>
            <person name="Kang J."/>
            <person name="Cha I."/>
            <person name="Kim H."/>
            <person name="Joh K."/>
        </authorList>
    </citation>
    <scope>NUCLEOTIDE SEQUENCE [LARGE SCALE GENOMIC DNA]</scope>
    <source>
        <strain evidence="6 7">HMF8227</strain>
    </source>
</reference>
<feature type="domain" description="HTH arsR-type" evidence="5">
    <location>
        <begin position="1"/>
        <end position="89"/>
    </location>
</feature>
<dbReference type="GO" id="GO:0003677">
    <property type="term" value="F:DNA binding"/>
    <property type="evidence" value="ECO:0007669"/>
    <property type="project" value="UniProtKB-KW"/>
</dbReference>
<name>A0A2S2E1B6_9ALTE</name>
<keyword evidence="7" id="KW-1185">Reference proteome</keyword>
<dbReference type="InterPro" id="IPR011991">
    <property type="entry name" value="ArsR-like_HTH"/>
</dbReference>
<proteinExistence type="predicted"/>
<keyword evidence="1" id="KW-0059">Arsenical resistance</keyword>
<evidence type="ECO:0000256" key="2">
    <source>
        <dbReference type="ARBA" id="ARBA00023015"/>
    </source>
</evidence>
<evidence type="ECO:0000313" key="7">
    <source>
        <dbReference type="Proteomes" id="UP000245728"/>
    </source>
</evidence>
<dbReference type="NCBIfam" id="NF007528">
    <property type="entry name" value="PRK10141.1"/>
    <property type="match status" value="1"/>
</dbReference>
<dbReference type="SMART" id="SM00418">
    <property type="entry name" value="HTH_ARSR"/>
    <property type="match status" value="1"/>
</dbReference>
<dbReference type="InterPro" id="IPR051081">
    <property type="entry name" value="HTH_MetalResp_TranReg"/>
</dbReference>
<dbReference type="EMBL" id="CP029347">
    <property type="protein sequence ID" value="AWL10827.1"/>
    <property type="molecule type" value="Genomic_DNA"/>
</dbReference>
<dbReference type="AlphaFoldDB" id="A0A2S2E1B6"/>
<evidence type="ECO:0000256" key="3">
    <source>
        <dbReference type="ARBA" id="ARBA00023125"/>
    </source>
</evidence>